<dbReference type="OrthoDB" id="9814627at2"/>
<gene>
    <name evidence="2" type="ORF">HZY62_21700</name>
    <name evidence="3" type="ORF">LX92_04440</name>
</gene>
<evidence type="ECO:0000313" key="2">
    <source>
        <dbReference type="EMBL" id="MBD1263216.1"/>
    </source>
</evidence>
<dbReference type="RefSeq" id="WP_109655177.1">
    <property type="nucleotide sequence ID" value="NZ_JACWLN010000022.1"/>
</dbReference>
<reference evidence="3 4" key="1">
    <citation type="submission" date="2018-05" db="EMBL/GenBank/DDBJ databases">
        <title>Genomic Encyclopedia of Archaeal and Bacterial Type Strains, Phase II (KMG-II): from individual species to whole genera.</title>
        <authorList>
            <person name="Goeker M."/>
        </authorList>
    </citation>
    <scope>NUCLEOTIDE SEQUENCE [LARGE SCALE GENOMIC DNA]</scope>
    <source>
        <strain evidence="3 4">DSM 23514</strain>
    </source>
</reference>
<dbReference type="Gene3D" id="2.180.10.10">
    <property type="entry name" value="RHS repeat-associated core"/>
    <property type="match status" value="1"/>
</dbReference>
<keyword evidence="1" id="KW-0732">Signal</keyword>
<name>A0A316DLA1_9FLAO</name>
<evidence type="ECO:0000313" key="5">
    <source>
        <dbReference type="Proteomes" id="UP000651837"/>
    </source>
</evidence>
<dbReference type="NCBIfam" id="TIGR01643">
    <property type="entry name" value="YD_repeat_2x"/>
    <property type="match status" value="1"/>
</dbReference>
<keyword evidence="5" id="KW-1185">Reference proteome</keyword>
<evidence type="ECO:0000313" key="4">
    <source>
        <dbReference type="Proteomes" id="UP000245667"/>
    </source>
</evidence>
<proteinExistence type="predicted"/>
<accession>A0A316DLA1</accession>
<evidence type="ECO:0000313" key="3">
    <source>
        <dbReference type="EMBL" id="PWK17493.1"/>
    </source>
</evidence>
<dbReference type="EMBL" id="JACWLN010000022">
    <property type="protein sequence ID" value="MBD1263216.1"/>
    <property type="molecule type" value="Genomic_DNA"/>
</dbReference>
<feature type="signal peptide" evidence="1">
    <location>
        <begin position="1"/>
        <end position="29"/>
    </location>
</feature>
<dbReference type="Proteomes" id="UP000651837">
    <property type="component" value="Unassembled WGS sequence"/>
</dbReference>
<dbReference type="AlphaFoldDB" id="A0A316DLA1"/>
<organism evidence="3 4">
    <name type="scientific">Maribacter polysiphoniae</name>
    <dbReference type="NCBI Taxonomy" id="429344"/>
    <lineage>
        <taxon>Bacteria</taxon>
        <taxon>Pseudomonadati</taxon>
        <taxon>Bacteroidota</taxon>
        <taxon>Flavobacteriia</taxon>
        <taxon>Flavobacteriales</taxon>
        <taxon>Flavobacteriaceae</taxon>
        <taxon>Maribacter</taxon>
    </lineage>
</organism>
<dbReference type="Proteomes" id="UP000245667">
    <property type="component" value="Unassembled WGS sequence"/>
</dbReference>
<evidence type="ECO:0000256" key="1">
    <source>
        <dbReference type="SAM" id="SignalP"/>
    </source>
</evidence>
<dbReference type="EMBL" id="QGGQ01000022">
    <property type="protein sequence ID" value="PWK17493.1"/>
    <property type="molecule type" value="Genomic_DNA"/>
</dbReference>
<sequence>MKSRPVLKVSLTLLIGVLAIQFTFSQVNPTTNLPDVFPVSPSAFSFMKYGEIPVSKYTGVPNISIPIYTINTGKFEMPIQLNYHSNGFRVNEESDWTGLGWTLDAGGSIVQVVNGYDDFGPLKSRDLEMHEFIDAIEGPSYNTITSSCTTFGYPIRDEIDPEQQASCMNSNDFNSNGSLMNNAVDLQPDLFKFNFMGYHGEFVLNWETEEFICLSDSNIKIKSDYSGNYGSTPSDFAITYPDGNMFIFEKKEETEVSLVGGINISYNLEDLDRIIGSTTSRVFKLIKIYTNEGSEISFDYEETDYLNNFPNISSLSEQYRTEGSIASQDVYGRFNSSEKVTVNYSKQKTAYLTKITFPQGKIVFNSSFNRNDLVGAKRLDNIEIQKKVSNTSYSTIKDFDFNYDYFIGHTSGYNMESYFNSNFFSKTVTELTHRLKLLSVQETGKPAYNFEYNEEKLPKKTSYATDYWGYYNGQMLNSSLFPNLRRFGLYIPSSYVSYSQNKSSDVNFLKAGVLNKISYPTGGYSIFNYELNTFDNVTVPSISKTINKETIYLSDKNTSSGNNIHTFYAKSWSYISGSLYLSIQGSCESETIDYGNTYIELTQLNKTDEIVQYLDRGYSGSYLLAFYQDEIVLQKKLLQLQYGETSKLDENYRLEINPNHVYVLRVVLDNACSPQISSGDGGVAQANVDFIKNDSEISGSSYGAGLRIKTITSYSNGVTAKIIKQYTYSGGKLMSPLFYWKKYNYNYAYNRVNGNGNYEYFNPIVTKYTLSSNSHYLSSSASGKYVGYDAVTVKNITSGPGYTYDNGKIITNYTNNPDEGVVDPLNVAVNSFPLTYPAQKFPTDNGLVAKEEIYTKNDDLLSMTENSYSTRPKTCVYGRMSSFSYRTFCQSPSSGSASIPPSYNNYYFVGFYPISSNRTLLGYTKKTNYFDGKEIYEITNYAYDDYDQLSSIETKNSEGEIQKTVFNYPYDNTGYDYNLMVTKGIIQPVIETNIYLNNVLNSSIRNEYRVLGISNSSYMPTIYNKSGIYSKKGNTDTFSDEINFVKYGSIGTKNQFKLLQYRQKEYLNTTLIWGYDDLYPIAKIENTTFSEVAQALGISTTELEGYDESNLSELNSLREALPTAMVTTYTYDPLVGVTSMTDPRGYTMYYEYDQFNRLKEVKDADGKLVTDYEYHYKNQ</sequence>
<protein>
    <submittedName>
        <fullName evidence="2">RHS repeat protein</fullName>
    </submittedName>
    <submittedName>
        <fullName evidence="3">YD repeat-containing protein</fullName>
    </submittedName>
</protein>
<comment type="caution">
    <text evidence="3">The sequence shown here is derived from an EMBL/GenBank/DDBJ whole genome shotgun (WGS) entry which is preliminary data.</text>
</comment>
<feature type="chain" id="PRO_5016347289" evidence="1">
    <location>
        <begin position="30"/>
        <end position="1179"/>
    </location>
</feature>
<dbReference type="InterPro" id="IPR006530">
    <property type="entry name" value="YD"/>
</dbReference>
<reference evidence="2 5" key="2">
    <citation type="submission" date="2020-07" db="EMBL/GenBank/DDBJ databases">
        <title>The draft genome sequence of Maribacter polysiphoniae KCTC 22021.</title>
        <authorList>
            <person name="Mu L."/>
        </authorList>
    </citation>
    <scope>NUCLEOTIDE SEQUENCE [LARGE SCALE GENOMIC DNA]</scope>
    <source>
        <strain evidence="2 5">KCTC 22021</strain>
    </source>
</reference>